<dbReference type="InterPro" id="IPR025836">
    <property type="entry name" value="Zn_knuckle_CX2CX4HX4C"/>
</dbReference>
<dbReference type="PANTHER" id="PTHR31286:SF167">
    <property type="entry name" value="OS09G0268800 PROTEIN"/>
    <property type="match status" value="1"/>
</dbReference>
<dbReference type="Proteomes" id="UP000077755">
    <property type="component" value="Chromosome 5"/>
</dbReference>
<evidence type="ECO:0000313" key="4">
    <source>
        <dbReference type="EMBL" id="WOG99732.1"/>
    </source>
</evidence>
<dbReference type="PANTHER" id="PTHR31286">
    <property type="entry name" value="GLYCINE-RICH CELL WALL STRUCTURAL PROTEIN 1.8-LIKE"/>
    <property type="match status" value="1"/>
</dbReference>
<sequence>MEKETVPLAEGDLGKLQLKSNELEVITNPSNVLEFSTSVLPKVIYARLLSGKTINKIGLKNLFESIWQGKAGVKVEDYTDGIIILNFDSEAVKNRTIRGQPWAFGGSYLILVEVDAMTQVNTESFHKIPFWVQVHGIPPGLLVKPYGERLGKEIANSMGDFMEFDPTCQSSFMRFRVGLDSTKALLRGKFLNLDKNKDNIWVSFRYERLSKFCSFCGHINHIQKDCAALVEELERGHKPTLQYNVSLKTTGLNYGPYQMESQVQELDPKQISVSVDSTRMVPNAEIVDSNAKRLKTGATGYGESVGVAANLKNKKAVEEAGNGRQSLSKRIQKEGQEDNPPEVKKK</sequence>
<protein>
    <recommendedName>
        <fullName evidence="6">DUF4283 domain-containing protein</fullName>
    </recommendedName>
</protein>
<dbReference type="EMBL" id="CP093347">
    <property type="protein sequence ID" value="WOG99732.1"/>
    <property type="molecule type" value="Genomic_DNA"/>
</dbReference>
<evidence type="ECO:0000256" key="1">
    <source>
        <dbReference type="SAM" id="MobiDB-lite"/>
    </source>
</evidence>
<dbReference type="Pfam" id="PF14392">
    <property type="entry name" value="zf-CCHC_4"/>
    <property type="match status" value="1"/>
</dbReference>
<evidence type="ECO:0000259" key="2">
    <source>
        <dbReference type="Pfam" id="PF14111"/>
    </source>
</evidence>
<feature type="compositionally biased region" description="Basic and acidic residues" evidence="1">
    <location>
        <begin position="331"/>
        <end position="346"/>
    </location>
</feature>
<dbReference type="InterPro" id="IPR040256">
    <property type="entry name" value="At4g02000-like"/>
</dbReference>
<feature type="region of interest" description="Disordered" evidence="1">
    <location>
        <begin position="315"/>
        <end position="346"/>
    </location>
</feature>
<evidence type="ECO:0008006" key="6">
    <source>
        <dbReference type="Google" id="ProtNLM"/>
    </source>
</evidence>
<evidence type="ECO:0000313" key="5">
    <source>
        <dbReference type="Proteomes" id="UP000077755"/>
    </source>
</evidence>
<dbReference type="Pfam" id="PF14111">
    <property type="entry name" value="DUF4283"/>
    <property type="match status" value="1"/>
</dbReference>
<keyword evidence="5" id="KW-1185">Reference proteome</keyword>
<feature type="domain" description="DUF4283" evidence="2">
    <location>
        <begin position="42"/>
        <end position="111"/>
    </location>
</feature>
<proteinExistence type="predicted"/>
<accession>A0AAF0X1C0</accession>
<feature type="domain" description="Zinc knuckle CX2CX4HX4C" evidence="3">
    <location>
        <begin position="197"/>
        <end position="227"/>
    </location>
</feature>
<gene>
    <name evidence="4" type="ORF">DCAR_0519087</name>
</gene>
<name>A0AAF0X1C0_DAUCS</name>
<reference evidence="4" key="2">
    <citation type="submission" date="2022-03" db="EMBL/GenBank/DDBJ databases">
        <title>Draft title - Genomic analysis of global carrot germplasm unveils the trajectory of domestication and the origin of high carotenoid orange carrot.</title>
        <authorList>
            <person name="Iorizzo M."/>
            <person name="Ellison S."/>
            <person name="Senalik D."/>
            <person name="Macko-Podgorni A."/>
            <person name="Grzebelus D."/>
            <person name="Bostan H."/>
            <person name="Rolling W."/>
            <person name="Curaba J."/>
            <person name="Simon P."/>
        </authorList>
    </citation>
    <scope>NUCLEOTIDE SEQUENCE</scope>
    <source>
        <tissue evidence="4">Leaf</tissue>
    </source>
</reference>
<dbReference type="InterPro" id="IPR025558">
    <property type="entry name" value="DUF4283"/>
</dbReference>
<reference evidence="4" key="1">
    <citation type="journal article" date="2016" name="Nat. Genet.">
        <title>A high-quality carrot genome assembly provides new insights into carotenoid accumulation and asterid genome evolution.</title>
        <authorList>
            <person name="Iorizzo M."/>
            <person name="Ellison S."/>
            <person name="Senalik D."/>
            <person name="Zeng P."/>
            <person name="Satapoomin P."/>
            <person name="Huang J."/>
            <person name="Bowman M."/>
            <person name="Iovene M."/>
            <person name="Sanseverino W."/>
            <person name="Cavagnaro P."/>
            <person name="Yildiz M."/>
            <person name="Macko-Podgorni A."/>
            <person name="Moranska E."/>
            <person name="Grzebelus E."/>
            <person name="Grzebelus D."/>
            <person name="Ashrafi H."/>
            <person name="Zheng Z."/>
            <person name="Cheng S."/>
            <person name="Spooner D."/>
            <person name="Van Deynze A."/>
            <person name="Simon P."/>
        </authorList>
    </citation>
    <scope>NUCLEOTIDE SEQUENCE</scope>
    <source>
        <tissue evidence="4">Leaf</tissue>
    </source>
</reference>
<dbReference type="AlphaFoldDB" id="A0AAF0X1C0"/>
<evidence type="ECO:0000259" key="3">
    <source>
        <dbReference type="Pfam" id="PF14392"/>
    </source>
</evidence>
<organism evidence="4 5">
    <name type="scientific">Daucus carota subsp. sativus</name>
    <name type="common">Carrot</name>
    <dbReference type="NCBI Taxonomy" id="79200"/>
    <lineage>
        <taxon>Eukaryota</taxon>
        <taxon>Viridiplantae</taxon>
        <taxon>Streptophyta</taxon>
        <taxon>Embryophyta</taxon>
        <taxon>Tracheophyta</taxon>
        <taxon>Spermatophyta</taxon>
        <taxon>Magnoliopsida</taxon>
        <taxon>eudicotyledons</taxon>
        <taxon>Gunneridae</taxon>
        <taxon>Pentapetalae</taxon>
        <taxon>asterids</taxon>
        <taxon>campanulids</taxon>
        <taxon>Apiales</taxon>
        <taxon>Apiaceae</taxon>
        <taxon>Apioideae</taxon>
        <taxon>Scandiceae</taxon>
        <taxon>Daucinae</taxon>
        <taxon>Daucus</taxon>
        <taxon>Daucus sect. Daucus</taxon>
    </lineage>
</organism>